<keyword evidence="2" id="KW-0378">Hydrolase</keyword>
<keyword evidence="4" id="KW-1133">Transmembrane helix</keyword>
<dbReference type="InterPro" id="IPR005543">
    <property type="entry name" value="PASTA_dom"/>
</dbReference>
<dbReference type="EMBL" id="PRDK01000010">
    <property type="protein sequence ID" value="MBE8715479.1"/>
    <property type="molecule type" value="Genomic_DNA"/>
</dbReference>
<dbReference type="GO" id="GO:0005886">
    <property type="term" value="C:plasma membrane"/>
    <property type="evidence" value="ECO:0007669"/>
    <property type="project" value="TreeGrafter"/>
</dbReference>
<dbReference type="Proteomes" id="UP000616201">
    <property type="component" value="Unassembled WGS sequence"/>
</dbReference>
<sequence length="709" mass="78089">MNIRKSILIRVYLAFGLMVFGALAVFAKLLHLQYVDGGEWRAIADSLTIKERVIEAARGNIYSNDGSLLATSVPEYDIRFDAMAIPADQPEIFNEKVDSLAYKLADFFKDRSSRQYLALLKEARAKKQRYTLIKRDVNHQDLKVIKEFPLLKAFKVDKNRYSGGLIAVRENKRILPFTNLAARTIGYKNYTGIDTVLVGLEGAYGHYIDGTSGAQMMQRIAGGVWIPVNREIEVAPVDGSDIISTIDVNMQDMAQRALEKQLIESNADNGCVILMEVKTGEIRAIANFTKDTDGKYREKFNYAIAQGADPGSTFKLASYLIALDDGVVDTSTVIDIGNGTYKVPSHTIRDSHAPKKSLVTVKEGFEESSNVAVTKMINTHYGSNPDKFVNKLHSWGLDQPLGLQIPGEGIPIVKTPKNRSWSKLSLIQMSYGYELKLTPMQTLTMYNAVANDGKMVAPLFVKEIRHLGNTVERFHARVINKQIASESAIDKMQKMMEGVMDHGTGKRLTSPLYKAAGKTGTAQMADDSRGYGARRYQSSFAGYFPADHPKYSMIVVIRNPRNGYYGGSVAGPVFRELANMVFANDVSMHSTLTNRKVNVAGNKVPQTLIGSKDASSKVYDALGFTGVNWNMAARSGKDTSASKGSPWIDVQIKEGTVPNVVGMGLSDALYTMENAGFKTRVSGRGRVISQSLLPGEKLQMGTNISIELN</sequence>
<reference evidence="6" key="1">
    <citation type="submission" date="2018-02" db="EMBL/GenBank/DDBJ databases">
        <authorList>
            <person name="Vasarhelyi B.M."/>
            <person name="Deshmukh S."/>
            <person name="Balint B."/>
            <person name="Kukolya J."/>
        </authorList>
    </citation>
    <scope>NUCLEOTIDE SEQUENCE</scope>
    <source>
        <strain evidence="6">KB22</strain>
    </source>
</reference>
<dbReference type="SUPFAM" id="SSF54184">
    <property type="entry name" value="Penicillin-binding protein 2x (pbp-2x), c-terminal domain"/>
    <property type="match status" value="1"/>
</dbReference>
<keyword evidence="6" id="KW-0132">Cell division</keyword>
<evidence type="ECO:0000256" key="3">
    <source>
        <dbReference type="ARBA" id="ARBA00023136"/>
    </source>
</evidence>
<dbReference type="Gene3D" id="3.90.1310.10">
    <property type="entry name" value="Penicillin-binding protein 2a (Domain 2)"/>
    <property type="match status" value="1"/>
</dbReference>
<dbReference type="Gene3D" id="3.30.10.20">
    <property type="match status" value="1"/>
</dbReference>
<name>A0A928V2L1_9SPHI</name>
<dbReference type="PANTHER" id="PTHR30627">
    <property type="entry name" value="PEPTIDOGLYCAN D,D-TRANSPEPTIDASE"/>
    <property type="match status" value="1"/>
</dbReference>
<dbReference type="RefSeq" id="WP_196935068.1">
    <property type="nucleotide sequence ID" value="NZ_MU158698.1"/>
</dbReference>
<evidence type="ECO:0000256" key="2">
    <source>
        <dbReference type="ARBA" id="ARBA00022645"/>
    </source>
</evidence>
<dbReference type="PROSITE" id="PS51178">
    <property type="entry name" value="PASTA"/>
    <property type="match status" value="1"/>
</dbReference>
<feature type="transmembrane region" description="Helical" evidence="4">
    <location>
        <begin position="7"/>
        <end position="27"/>
    </location>
</feature>
<dbReference type="Pfam" id="PF00905">
    <property type="entry name" value="Transpeptidase"/>
    <property type="match status" value="1"/>
</dbReference>
<keyword evidence="3 4" id="KW-0472">Membrane</keyword>
<keyword evidence="2" id="KW-0645">Protease</keyword>
<evidence type="ECO:0000256" key="1">
    <source>
        <dbReference type="ARBA" id="ARBA00004370"/>
    </source>
</evidence>
<feature type="domain" description="PASTA" evidence="5">
    <location>
        <begin position="651"/>
        <end position="709"/>
    </location>
</feature>
<dbReference type="Gene3D" id="3.40.710.10">
    <property type="entry name" value="DD-peptidase/beta-lactamase superfamily"/>
    <property type="match status" value="1"/>
</dbReference>
<evidence type="ECO:0000313" key="7">
    <source>
        <dbReference type="Proteomes" id="UP000616201"/>
    </source>
</evidence>
<evidence type="ECO:0000313" key="6">
    <source>
        <dbReference type="EMBL" id="MBE8715479.1"/>
    </source>
</evidence>
<evidence type="ECO:0000259" key="5">
    <source>
        <dbReference type="PROSITE" id="PS51178"/>
    </source>
</evidence>
<comment type="caution">
    <text evidence="6">The sequence shown here is derived from an EMBL/GenBank/DDBJ whole genome shotgun (WGS) entry which is preliminary data.</text>
</comment>
<protein>
    <submittedName>
        <fullName evidence="6">Cell division protein</fullName>
    </submittedName>
</protein>
<gene>
    <name evidence="6" type="ORF">C4F49_17540</name>
</gene>
<dbReference type="SUPFAM" id="SSF56519">
    <property type="entry name" value="Penicillin binding protein dimerisation domain"/>
    <property type="match status" value="1"/>
</dbReference>
<dbReference type="AlphaFoldDB" id="A0A928V2L1"/>
<evidence type="ECO:0000256" key="4">
    <source>
        <dbReference type="SAM" id="Phobius"/>
    </source>
</evidence>
<dbReference type="CDD" id="cd06575">
    <property type="entry name" value="PASTA_Pbp2x-like_2"/>
    <property type="match status" value="1"/>
</dbReference>
<dbReference type="InterPro" id="IPR036138">
    <property type="entry name" value="PBP_dimer_sf"/>
</dbReference>
<accession>A0A928V2L1</accession>
<dbReference type="GO" id="GO:0051301">
    <property type="term" value="P:cell division"/>
    <property type="evidence" value="ECO:0007669"/>
    <property type="project" value="UniProtKB-KW"/>
</dbReference>
<dbReference type="SUPFAM" id="SSF56601">
    <property type="entry name" value="beta-lactamase/transpeptidase-like"/>
    <property type="match status" value="1"/>
</dbReference>
<comment type="subcellular location">
    <subcellularLocation>
        <location evidence="1">Membrane</location>
    </subcellularLocation>
</comment>
<dbReference type="GO" id="GO:0071555">
    <property type="term" value="P:cell wall organization"/>
    <property type="evidence" value="ECO:0007669"/>
    <property type="project" value="TreeGrafter"/>
</dbReference>
<dbReference type="InterPro" id="IPR001460">
    <property type="entry name" value="PCN-bd_Tpept"/>
</dbReference>
<keyword evidence="2" id="KW-0121">Carboxypeptidase</keyword>
<dbReference type="InterPro" id="IPR012338">
    <property type="entry name" value="Beta-lactam/transpept-like"/>
</dbReference>
<dbReference type="GO" id="GO:0008658">
    <property type="term" value="F:penicillin binding"/>
    <property type="evidence" value="ECO:0007669"/>
    <property type="project" value="InterPro"/>
</dbReference>
<proteinExistence type="predicted"/>
<dbReference type="Pfam" id="PF03793">
    <property type="entry name" value="PASTA"/>
    <property type="match status" value="1"/>
</dbReference>
<dbReference type="Pfam" id="PF03717">
    <property type="entry name" value="PBP_dimer"/>
    <property type="match status" value="1"/>
</dbReference>
<dbReference type="Gene3D" id="3.30.450.330">
    <property type="match status" value="1"/>
</dbReference>
<dbReference type="InterPro" id="IPR050515">
    <property type="entry name" value="Beta-lactam/transpept"/>
</dbReference>
<keyword evidence="4" id="KW-0812">Transmembrane</keyword>
<dbReference type="InterPro" id="IPR005311">
    <property type="entry name" value="PBP_dimer"/>
</dbReference>
<dbReference type="SMART" id="SM00740">
    <property type="entry name" value="PASTA"/>
    <property type="match status" value="1"/>
</dbReference>
<keyword evidence="6" id="KW-0131">Cell cycle</keyword>
<keyword evidence="7" id="KW-1185">Reference proteome</keyword>
<dbReference type="GO" id="GO:0004180">
    <property type="term" value="F:carboxypeptidase activity"/>
    <property type="evidence" value="ECO:0007669"/>
    <property type="project" value="UniProtKB-KW"/>
</dbReference>
<dbReference type="PANTHER" id="PTHR30627:SF1">
    <property type="entry name" value="PEPTIDOGLYCAN D,D-TRANSPEPTIDASE FTSI"/>
    <property type="match status" value="1"/>
</dbReference>
<organism evidence="6 7">
    <name type="scientific">Sphingobacterium hungaricum</name>
    <dbReference type="NCBI Taxonomy" id="2082723"/>
    <lineage>
        <taxon>Bacteria</taxon>
        <taxon>Pseudomonadati</taxon>
        <taxon>Bacteroidota</taxon>
        <taxon>Sphingobacteriia</taxon>
        <taxon>Sphingobacteriales</taxon>
        <taxon>Sphingobacteriaceae</taxon>
        <taxon>Sphingobacterium</taxon>
    </lineage>
</organism>